<feature type="domain" description="L-asparaginase N-terminal" evidence="9">
    <location>
        <begin position="8"/>
        <end position="202"/>
    </location>
</feature>
<evidence type="ECO:0000256" key="3">
    <source>
        <dbReference type="ARBA" id="ARBA00022801"/>
    </source>
</evidence>
<feature type="domain" description="Asparaginase/glutaminase C-terminal" evidence="10">
    <location>
        <begin position="222"/>
        <end position="332"/>
    </location>
</feature>
<dbReference type="Gene3D" id="3.40.50.1170">
    <property type="entry name" value="L-asparaginase, N-terminal domain"/>
    <property type="match status" value="1"/>
</dbReference>
<evidence type="ECO:0000256" key="1">
    <source>
        <dbReference type="ARBA" id="ARBA00010518"/>
    </source>
</evidence>
<dbReference type="FunFam" id="3.40.50.1170:FF:000001">
    <property type="entry name" value="L-asparaginase 2"/>
    <property type="match status" value="1"/>
</dbReference>
<dbReference type="PIRSF" id="PIRSF500176">
    <property type="entry name" value="L_ASNase"/>
    <property type="match status" value="1"/>
</dbReference>
<dbReference type="InterPro" id="IPR006034">
    <property type="entry name" value="Asparaginase/glutaminase-like"/>
</dbReference>
<feature type="binding site" evidence="6">
    <location>
        <position position="63"/>
    </location>
    <ligand>
        <name>substrate</name>
    </ligand>
</feature>
<feature type="active site" evidence="7">
    <location>
        <position position="17"/>
    </location>
</feature>
<evidence type="ECO:0000259" key="9">
    <source>
        <dbReference type="Pfam" id="PF00710"/>
    </source>
</evidence>
<reference evidence="11 12" key="1">
    <citation type="submission" date="2012-02" db="EMBL/GenBank/DDBJ databases">
        <title>Whole genome shotgun sequence of Mobilicoccus pelagius NBRC 104925.</title>
        <authorList>
            <person name="Yoshida Y."/>
            <person name="Hosoyama A."/>
            <person name="Tsuchikane K."/>
            <person name="Katsumata H."/>
            <person name="Yamazaki S."/>
            <person name="Fujita N."/>
        </authorList>
    </citation>
    <scope>NUCLEOTIDE SEQUENCE [LARGE SCALE GENOMIC DNA]</scope>
    <source>
        <strain evidence="11 12">NBRC 104925</strain>
    </source>
</reference>
<evidence type="ECO:0000256" key="8">
    <source>
        <dbReference type="PROSITE-ProRule" id="PRU10100"/>
    </source>
</evidence>
<organism evidence="11 12">
    <name type="scientific">Mobilicoccus pelagius NBRC 104925</name>
    <dbReference type="NCBI Taxonomy" id="1089455"/>
    <lineage>
        <taxon>Bacteria</taxon>
        <taxon>Bacillati</taxon>
        <taxon>Actinomycetota</taxon>
        <taxon>Actinomycetes</taxon>
        <taxon>Micrococcales</taxon>
        <taxon>Dermatophilaceae</taxon>
        <taxon>Mobilicoccus</taxon>
    </lineage>
</organism>
<feature type="active site" evidence="8">
    <location>
        <position position="101"/>
    </location>
</feature>
<comment type="caution">
    <text evidence="11">The sequence shown here is derived from an EMBL/GenBank/DDBJ whole genome shotgun (WGS) entry which is preliminary data.</text>
</comment>
<accession>H5UQB1</accession>
<evidence type="ECO:0000256" key="5">
    <source>
        <dbReference type="PIRSR" id="PIRSR001220-1"/>
    </source>
</evidence>
<dbReference type="SUPFAM" id="SSF53774">
    <property type="entry name" value="Glutaminase/Asparaginase"/>
    <property type="match status" value="1"/>
</dbReference>
<dbReference type="InterPro" id="IPR004550">
    <property type="entry name" value="AsnASE_II"/>
</dbReference>
<dbReference type="PRINTS" id="PR00139">
    <property type="entry name" value="ASNGLNASE"/>
</dbReference>
<dbReference type="InterPro" id="IPR036152">
    <property type="entry name" value="Asp/glu_Ase-like_sf"/>
</dbReference>
<dbReference type="PIRSF" id="PIRSF001220">
    <property type="entry name" value="L-ASNase_gatD"/>
    <property type="match status" value="1"/>
</dbReference>
<dbReference type="SMART" id="SM00870">
    <property type="entry name" value="Asparaginase"/>
    <property type="match status" value="1"/>
</dbReference>
<dbReference type="InterPro" id="IPR027474">
    <property type="entry name" value="L-asparaginase_N"/>
</dbReference>
<dbReference type="InterPro" id="IPR020827">
    <property type="entry name" value="Asparaginase/glutaminase_AS1"/>
</dbReference>
<dbReference type="AlphaFoldDB" id="H5UQB1"/>
<sequence length="335" mass="34140">MTSTPRRRIAVVGTGGTIAGSAAAADGRHYDAGVLPVGALTDAVPGLTDVAEIATSSVFSVDSVEMDLGRRMTLARHLATMIAGRDAEVGEVDGVVVTHGTDTMEETAHLLQLVLDTDVPVVVTGAMRPADDPGADGPANLLDAVRVAADPAARGLGVLVVFGGQVHGGRDVVKRAASTLDAFASLHGPVGEVVAGRLHVHVTSRRARGAFPVAELPETLPRVEIVATHPEQAPEIGRAVLATKPAGLVHAGPGGGNVCSPGIDLLDEARAAGAVVVRASRTGVGVVGRGDAVDDDAHDWVAGGDLPPGKARDLLALALTRTTETAEIQRIFDIH</sequence>
<dbReference type="GO" id="GO:0004067">
    <property type="term" value="F:asparaginase activity"/>
    <property type="evidence" value="ECO:0007669"/>
    <property type="project" value="UniProtKB-UniRule"/>
</dbReference>
<evidence type="ECO:0000313" key="11">
    <source>
        <dbReference type="EMBL" id="GAB47919.1"/>
    </source>
</evidence>
<keyword evidence="3" id="KW-0378">Hydrolase</keyword>
<evidence type="ECO:0000256" key="4">
    <source>
        <dbReference type="ARBA" id="ARBA00049366"/>
    </source>
</evidence>
<feature type="active site" description="O-isoaspartyl threonine intermediate" evidence="5">
    <location>
        <position position="17"/>
    </location>
</feature>
<dbReference type="STRING" id="1089455.MOPEL_031_00220"/>
<evidence type="ECO:0000259" key="10">
    <source>
        <dbReference type="Pfam" id="PF17763"/>
    </source>
</evidence>
<dbReference type="PROSITE" id="PS00144">
    <property type="entry name" value="ASN_GLN_ASE_1"/>
    <property type="match status" value="1"/>
</dbReference>
<dbReference type="eggNOG" id="COG0252">
    <property type="taxonomic scope" value="Bacteria"/>
</dbReference>
<dbReference type="GO" id="GO:0006528">
    <property type="term" value="P:asparagine metabolic process"/>
    <property type="evidence" value="ECO:0007669"/>
    <property type="project" value="InterPro"/>
</dbReference>
<gene>
    <name evidence="11" type="primary">ansA</name>
    <name evidence="11" type="ORF">MOPEL_031_00220</name>
</gene>
<dbReference type="Gene3D" id="3.40.50.40">
    <property type="match status" value="1"/>
</dbReference>
<dbReference type="PROSITE" id="PS00917">
    <property type="entry name" value="ASN_GLN_ASE_2"/>
    <property type="match status" value="1"/>
</dbReference>
<dbReference type="Pfam" id="PF17763">
    <property type="entry name" value="Asparaginase_C"/>
    <property type="match status" value="1"/>
</dbReference>
<dbReference type="EC" id="3.5.1.1" evidence="2"/>
<dbReference type="Pfam" id="PF00710">
    <property type="entry name" value="Asparaginase"/>
    <property type="match status" value="1"/>
</dbReference>
<comment type="catalytic activity">
    <reaction evidence="4">
        <text>L-asparagine + H2O = L-aspartate + NH4(+)</text>
        <dbReference type="Rhea" id="RHEA:21016"/>
        <dbReference type="ChEBI" id="CHEBI:15377"/>
        <dbReference type="ChEBI" id="CHEBI:28938"/>
        <dbReference type="ChEBI" id="CHEBI:29991"/>
        <dbReference type="ChEBI" id="CHEBI:58048"/>
        <dbReference type="EC" id="3.5.1.1"/>
    </reaction>
</comment>
<protein>
    <recommendedName>
        <fullName evidence="2">asparaginase</fullName>
        <ecNumber evidence="2">3.5.1.1</ecNumber>
    </recommendedName>
</protein>
<evidence type="ECO:0000256" key="7">
    <source>
        <dbReference type="PROSITE-ProRule" id="PRU10099"/>
    </source>
</evidence>
<name>H5UQB1_9MICO</name>
<dbReference type="OrthoDB" id="9788068at2"/>
<dbReference type="Proteomes" id="UP000004367">
    <property type="component" value="Unassembled WGS sequence"/>
</dbReference>
<evidence type="ECO:0000256" key="2">
    <source>
        <dbReference type="ARBA" id="ARBA00012920"/>
    </source>
</evidence>
<dbReference type="InterPro" id="IPR027473">
    <property type="entry name" value="L-asparaginase_C"/>
</dbReference>
<dbReference type="InterPro" id="IPR040919">
    <property type="entry name" value="Asparaginase_C"/>
</dbReference>
<comment type="similarity">
    <text evidence="1">Belongs to the asparaginase 1 family.</text>
</comment>
<dbReference type="CDD" id="cd08964">
    <property type="entry name" value="L-asparaginase_II"/>
    <property type="match status" value="1"/>
</dbReference>
<dbReference type="PANTHER" id="PTHR11707">
    <property type="entry name" value="L-ASPARAGINASE"/>
    <property type="match status" value="1"/>
</dbReference>
<feature type="binding site" evidence="6">
    <location>
        <begin position="101"/>
        <end position="102"/>
    </location>
    <ligand>
        <name>substrate</name>
    </ligand>
</feature>
<dbReference type="SFLD" id="SFLDS00057">
    <property type="entry name" value="Glutaminase/Asparaginase"/>
    <property type="match status" value="1"/>
</dbReference>
<dbReference type="PROSITE" id="PS51732">
    <property type="entry name" value="ASN_GLN_ASE_3"/>
    <property type="match status" value="1"/>
</dbReference>
<dbReference type="InterPro" id="IPR027475">
    <property type="entry name" value="Asparaginase/glutaminase_AS2"/>
</dbReference>
<dbReference type="RefSeq" id="WP_009481817.1">
    <property type="nucleotide sequence ID" value="NZ_BAFE01000029.1"/>
</dbReference>
<evidence type="ECO:0000256" key="6">
    <source>
        <dbReference type="PIRSR" id="PIRSR001220-2"/>
    </source>
</evidence>
<evidence type="ECO:0000313" key="12">
    <source>
        <dbReference type="Proteomes" id="UP000004367"/>
    </source>
</evidence>
<dbReference type="InterPro" id="IPR037152">
    <property type="entry name" value="L-asparaginase_N_sf"/>
</dbReference>
<dbReference type="PANTHER" id="PTHR11707:SF28">
    <property type="entry name" value="60 KDA LYSOPHOSPHOLIPASE"/>
    <property type="match status" value="1"/>
</dbReference>
<dbReference type="EMBL" id="BAFE01000029">
    <property type="protein sequence ID" value="GAB47919.1"/>
    <property type="molecule type" value="Genomic_DNA"/>
</dbReference>
<keyword evidence="12" id="KW-1185">Reference proteome</keyword>
<proteinExistence type="inferred from homology"/>